<proteinExistence type="predicted"/>
<keyword evidence="3" id="KW-1185">Reference proteome</keyword>
<keyword evidence="1" id="KW-0472">Membrane</keyword>
<evidence type="ECO:0000313" key="2">
    <source>
        <dbReference type="EMBL" id="QIU96325.1"/>
    </source>
</evidence>
<feature type="transmembrane region" description="Helical" evidence="1">
    <location>
        <begin position="14"/>
        <end position="37"/>
    </location>
</feature>
<evidence type="ECO:0000313" key="3">
    <source>
        <dbReference type="Proteomes" id="UP000501780"/>
    </source>
</evidence>
<dbReference type="KEGG" id="bfc:BacF7301_20180"/>
<accession>A0A6H0KSQ7</accession>
<dbReference type="AlphaFoldDB" id="A0A6H0KSQ7"/>
<reference evidence="2 3" key="1">
    <citation type="submission" date="2020-03" db="EMBL/GenBank/DDBJ databases">
        <title>Genomic analysis of Bacteroides faecium CBA7301.</title>
        <authorList>
            <person name="Kim J."/>
            <person name="Roh S.W."/>
        </authorList>
    </citation>
    <scope>NUCLEOTIDE SEQUENCE [LARGE SCALE GENOMIC DNA]</scope>
    <source>
        <strain evidence="2 3">CBA7301</strain>
    </source>
</reference>
<sequence>MCHTVCYRRGSKKFLIILFTFISSMVNFSIVSMILIYSTNNNQIKYIKMRVERKQTLESNIKRSIANRGKKRSEETKQKISSSLKEYWAKIPYSLDDENKIVTNIINEEEK</sequence>
<evidence type="ECO:0000256" key="1">
    <source>
        <dbReference type="SAM" id="Phobius"/>
    </source>
</evidence>
<gene>
    <name evidence="2" type="ORF">BacF7301_20180</name>
</gene>
<keyword evidence="1" id="KW-1133">Transmembrane helix</keyword>
<organism evidence="2 3">
    <name type="scientific">Bacteroides faecium</name>
    <dbReference type="NCBI Taxonomy" id="2715212"/>
    <lineage>
        <taxon>Bacteria</taxon>
        <taxon>Pseudomonadati</taxon>
        <taxon>Bacteroidota</taxon>
        <taxon>Bacteroidia</taxon>
        <taxon>Bacteroidales</taxon>
        <taxon>Bacteroidaceae</taxon>
        <taxon>Bacteroides</taxon>
    </lineage>
</organism>
<protein>
    <submittedName>
        <fullName evidence="2">Uncharacterized protein</fullName>
    </submittedName>
</protein>
<keyword evidence="1" id="KW-0812">Transmembrane</keyword>
<name>A0A6H0KSQ7_9BACE</name>
<dbReference type="EMBL" id="CP050831">
    <property type="protein sequence ID" value="QIU96325.1"/>
    <property type="molecule type" value="Genomic_DNA"/>
</dbReference>
<dbReference type="Proteomes" id="UP000501780">
    <property type="component" value="Chromosome"/>
</dbReference>